<evidence type="ECO:0000313" key="2">
    <source>
        <dbReference type="EMBL" id="KIZ06363.1"/>
    </source>
</evidence>
<dbReference type="Proteomes" id="UP000054498">
    <property type="component" value="Unassembled WGS sequence"/>
</dbReference>
<dbReference type="AlphaFoldDB" id="A0A0D2K809"/>
<dbReference type="KEGG" id="mng:MNEG_1590"/>
<name>A0A0D2K809_9CHLO</name>
<keyword evidence="2" id="KW-0418">Kinase</keyword>
<proteinExistence type="predicted"/>
<sequence length="139" mass="15203">MSTGSQELTRHLLELQQQQLDAIGCGDYDAYATMCHPSLTCFEPEAKGNLVEGMVQLLGGEDSAVAAVVSYVRLVQVLDASGKHATTATQHGVFESSRPVCRGWAGAQETRVWERVKEPWSGQPWGEWVNVHLHRSPAA</sequence>
<reference evidence="2 3" key="1">
    <citation type="journal article" date="2013" name="BMC Genomics">
        <title>Reconstruction of the lipid metabolism for the microalga Monoraphidium neglectum from its genome sequence reveals characteristics suitable for biofuel production.</title>
        <authorList>
            <person name="Bogen C."/>
            <person name="Al-Dilaimi A."/>
            <person name="Albersmeier A."/>
            <person name="Wichmann J."/>
            <person name="Grundmann M."/>
            <person name="Rupp O."/>
            <person name="Lauersen K.J."/>
            <person name="Blifernez-Klassen O."/>
            <person name="Kalinowski J."/>
            <person name="Goesmann A."/>
            <person name="Mussgnug J.H."/>
            <person name="Kruse O."/>
        </authorList>
    </citation>
    <scope>NUCLEOTIDE SEQUENCE [LARGE SCALE GENOMIC DNA]</scope>
    <source>
        <strain evidence="2 3">SAG 48.87</strain>
    </source>
</reference>
<dbReference type="Gene3D" id="3.10.450.50">
    <property type="match status" value="2"/>
</dbReference>
<dbReference type="Pfam" id="PF08332">
    <property type="entry name" value="CaMKII_AD"/>
    <property type="match status" value="1"/>
</dbReference>
<gene>
    <name evidence="2" type="ORF">MNEG_1590</name>
</gene>
<dbReference type="GO" id="GO:0004683">
    <property type="term" value="F:calcium/calmodulin-dependent protein kinase activity"/>
    <property type="evidence" value="ECO:0007669"/>
    <property type="project" value="InterPro"/>
</dbReference>
<evidence type="ECO:0000313" key="3">
    <source>
        <dbReference type="Proteomes" id="UP000054498"/>
    </source>
</evidence>
<organism evidence="2 3">
    <name type="scientific">Monoraphidium neglectum</name>
    <dbReference type="NCBI Taxonomy" id="145388"/>
    <lineage>
        <taxon>Eukaryota</taxon>
        <taxon>Viridiplantae</taxon>
        <taxon>Chlorophyta</taxon>
        <taxon>core chlorophytes</taxon>
        <taxon>Chlorophyceae</taxon>
        <taxon>CS clade</taxon>
        <taxon>Sphaeropleales</taxon>
        <taxon>Selenastraceae</taxon>
        <taxon>Monoraphidium</taxon>
    </lineage>
</organism>
<dbReference type="GO" id="GO:0005516">
    <property type="term" value="F:calmodulin binding"/>
    <property type="evidence" value="ECO:0007669"/>
    <property type="project" value="InterPro"/>
</dbReference>
<evidence type="ECO:0000259" key="1">
    <source>
        <dbReference type="Pfam" id="PF08332"/>
    </source>
</evidence>
<keyword evidence="3" id="KW-1185">Reference proteome</keyword>
<dbReference type="RefSeq" id="XP_013905382.1">
    <property type="nucleotide sequence ID" value="XM_014049928.1"/>
</dbReference>
<dbReference type="SUPFAM" id="SSF54427">
    <property type="entry name" value="NTF2-like"/>
    <property type="match status" value="1"/>
</dbReference>
<dbReference type="GeneID" id="25733606"/>
<dbReference type="OrthoDB" id="442176at2759"/>
<dbReference type="EMBL" id="KK100382">
    <property type="protein sequence ID" value="KIZ06363.1"/>
    <property type="molecule type" value="Genomic_DNA"/>
</dbReference>
<feature type="domain" description="Calcium/calmodulin-dependent protein kinase II association-domain" evidence="1">
    <location>
        <begin position="10"/>
        <end position="55"/>
    </location>
</feature>
<protein>
    <submittedName>
        <fullName evidence="2">Calcium/calmodulin dependent protein kinase II association-domain protein</fullName>
    </submittedName>
</protein>
<dbReference type="STRING" id="145388.A0A0D2K809"/>
<dbReference type="InterPro" id="IPR013543">
    <property type="entry name" value="Ca/CaM-dep_prot_kinase-assoc"/>
</dbReference>
<keyword evidence="2" id="KW-0808">Transferase</keyword>
<accession>A0A0D2K809</accession>
<dbReference type="InterPro" id="IPR032710">
    <property type="entry name" value="NTF2-like_dom_sf"/>
</dbReference>